<evidence type="ECO:0000256" key="5">
    <source>
        <dbReference type="ARBA" id="ARBA00023136"/>
    </source>
</evidence>
<dbReference type="NCBIfam" id="TIGR04056">
    <property type="entry name" value="OMP_RagA_SusC"/>
    <property type="match status" value="1"/>
</dbReference>
<dbReference type="Pfam" id="PF07715">
    <property type="entry name" value="Plug"/>
    <property type="match status" value="1"/>
</dbReference>
<dbReference type="Gene3D" id="2.170.130.10">
    <property type="entry name" value="TonB-dependent receptor, plug domain"/>
    <property type="match status" value="1"/>
</dbReference>
<dbReference type="AlphaFoldDB" id="A0A964TAU2"/>
<reference evidence="10" key="1">
    <citation type="submission" date="2020-01" db="EMBL/GenBank/DDBJ databases">
        <title>Muricauda ochracea sp. nov., isolated from a tidal flat of Garorim bay in Korea.</title>
        <authorList>
            <person name="Kim D."/>
            <person name="Yoo Y."/>
            <person name="Kim J.-J."/>
        </authorList>
    </citation>
    <scope>NUCLEOTIDE SEQUENCE</scope>
    <source>
        <strain evidence="10">JGD-17</strain>
    </source>
</reference>
<keyword evidence="5 7" id="KW-0472">Membrane</keyword>
<dbReference type="EMBL" id="JAAABI010000002">
    <property type="protein sequence ID" value="NAY91425.1"/>
    <property type="molecule type" value="Genomic_DNA"/>
</dbReference>
<dbReference type="NCBIfam" id="TIGR04057">
    <property type="entry name" value="SusC_RagA_signa"/>
    <property type="match status" value="1"/>
</dbReference>
<comment type="similarity">
    <text evidence="7">Belongs to the TonB-dependent receptor family.</text>
</comment>
<evidence type="ECO:0000259" key="8">
    <source>
        <dbReference type="Pfam" id="PF07660"/>
    </source>
</evidence>
<evidence type="ECO:0000256" key="1">
    <source>
        <dbReference type="ARBA" id="ARBA00004571"/>
    </source>
</evidence>
<evidence type="ECO:0000256" key="4">
    <source>
        <dbReference type="ARBA" id="ARBA00022692"/>
    </source>
</evidence>
<proteinExistence type="inferred from homology"/>
<dbReference type="Gene3D" id="2.40.170.20">
    <property type="entry name" value="TonB-dependent receptor, beta-barrel domain"/>
    <property type="match status" value="1"/>
</dbReference>
<protein>
    <submittedName>
        <fullName evidence="10">SusC/RagA family TonB-linked outer membrane protein</fullName>
    </submittedName>
</protein>
<keyword evidence="2 7" id="KW-0813">Transport</keyword>
<evidence type="ECO:0000256" key="6">
    <source>
        <dbReference type="ARBA" id="ARBA00023237"/>
    </source>
</evidence>
<dbReference type="PROSITE" id="PS52016">
    <property type="entry name" value="TONB_DEPENDENT_REC_3"/>
    <property type="match status" value="1"/>
</dbReference>
<dbReference type="Gene3D" id="2.60.40.1120">
    <property type="entry name" value="Carboxypeptidase-like, regulatory domain"/>
    <property type="match status" value="1"/>
</dbReference>
<dbReference type="InterPro" id="IPR039426">
    <property type="entry name" value="TonB-dep_rcpt-like"/>
</dbReference>
<dbReference type="InterPro" id="IPR037066">
    <property type="entry name" value="Plug_dom_sf"/>
</dbReference>
<name>A0A964TAU2_9FLAO</name>
<evidence type="ECO:0000256" key="7">
    <source>
        <dbReference type="PROSITE-ProRule" id="PRU01360"/>
    </source>
</evidence>
<dbReference type="GO" id="GO:0009279">
    <property type="term" value="C:cell outer membrane"/>
    <property type="evidence" value="ECO:0007669"/>
    <property type="project" value="UniProtKB-SubCell"/>
</dbReference>
<evidence type="ECO:0000259" key="9">
    <source>
        <dbReference type="Pfam" id="PF07715"/>
    </source>
</evidence>
<evidence type="ECO:0000313" key="11">
    <source>
        <dbReference type="Proteomes" id="UP000667650"/>
    </source>
</evidence>
<dbReference type="InterPro" id="IPR023997">
    <property type="entry name" value="TonB-dep_OMP_SusC/RagA_CS"/>
</dbReference>
<feature type="domain" description="Secretin/TonB short N-terminal" evidence="8">
    <location>
        <begin position="68"/>
        <end position="118"/>
    </location>
</feature>
<dbReference type="InterPro" id="IPR008969">
    <property type="entry name" value="CarboxyPept-like_regulatory"/>
</dbReference>
<evidence type="ECO:0000256" key="3">
    <source>
        <dbReference type="ARBA" id="ARBA00022452"/>
    </source>
</evidence>
<keyword evidence="4 7" id="KW-0812">Transmembrane</keyword>
<gene>
    <name evidence="10" type="ORF">GTQ34_05790</name>
</gene>
<dbReference type="SUPFAM" id="SSF56935">
    <property type="entry name" value="Porins"/>
    <property type="match status" value="1"/>
</dbReference>
<dbReference type="InterPro" id="IPR012910">
    <property type="entry name" value="Plug_dom"/>
</dbReference>
<dbReference type="Pfam" id="PF07660">
    <property type="entry name" value="STN"/>
    <property type="match status" value="1"/>
</dbReference>
<accession>A0A964TAU2</accession>
<feature type="domain" description="TonB-dependent receptor plug" evidence="9">
    <location>
        <begin position="226"/>
        <end position="352"/>
    </location>
</feature>
<evidence type="ECO:0000256" key="2">
    <source>
        <dbReference type="ARBA" id="ARBA00022448"/>
    </source>
</evidence>
<dbReference type="InterPro" id="IPR036942">
    <property type="entry name" value="Beta-barrel_TonB_sf"/>
</dbReference>
<dbReference type="Proteomes" id="UP000667650">
    <property type="component" value="Unassembled WGS sequence"/>
</dbReference>
<comment type="caution">
    <text evidence="10">The sequence shown here is derived from an EMBL/GenBank/DDBJ whole genome shotgun (WGS) entry which is preliminary data.</text>
</comment>
<dbReference type="Pfam" id="PF13715">
    <property type="entry name" value="CarbopepD_reg_2"/>
    <property type="match status" value="1"/>
</dbReference>
<dbReference type="Gene3D" id="3.55.50.30">
    <property type="match status" value="1"/>
</dbReference>
<dbReference type="SUPFAM" id="SSF49464">
    <property type="entry name" value="Carboxypeptidase regulatory domain-like"/>
    <property type="match status" value="1"/>
</dbReference>
<dbReference type="InterPro" id="IPR011662">
    <property type="entry name" value="Secretin/TonB_short_N"/>
</dbReference>
<keyword evidence="11" id="KW-1185">Reference proteome</keyword>
<sequence>MQFSTHCQPKKSEWQQHYNLWRIMKLSAFFLVVCLQMAMASSAQTVSLTLREAPIQSVFEQINEQTGYEFLYNSQLLSEASPVTLDVKDISLIEALELCFSNQPFSFTIKNKTIIVQPTKGNAANTAVQSQDPITITGQVTNTDGVPLPGVSIVVKGTSRGVATDFDGNYTIVVPNGQSILVFTSVGYSEQEITVGNRTIINITMEESVSQLDEVVLNAGYYNTVKREVTGSIAKVSAVEIENSPPFNPLQSLQGRVAGVNIVQNTGVPGGGFNIQIRGINSLRSDGSNPLYIIDGVPFSSSPLSFGLGQGAFGQGGGNPLNTIDPSNIESIEILKDADATAIYGSRGANGVVLIKTKKGQLGKTSVNVKISSGFGKVANRIDVLNTQQYLEMRREAFANDGVEPTPRNAADLLLWDQNRYTDWQEVLVGGNATISNISTSVSGGNERTQFLIGANFYEETSVFPKDFPYKRASALFNLNHTSSDNKFSTTLSVNYSNEDNDLPNQDFMTAALKLAPNAPEGFDENGNLNFENFNANPFSNLLSTFDAQVNNLISNLNLSYSFTKNLRLKSSFGYTKTDRLERLIRPQSSIRPTSSAIASTRIGDQSVETWIIEPQIEYNKEFGNHSFKFLVGTTFQETINNGQTSESTGFPSDALLENIAAATTTDVFSVLSTKYRYNAVFGRVNYNYEDKYILNLTGRRDGSSRFGPGRQFGNFGAVGVAWLFTNENFFGDKSILNYGKLRGNYGITGNDQIGDYQFLETWVSDGSYLNDAGLVPSRLPNRNFGWESTRKLEGGLELGFFKNSLFLEINHYRNRSSNQLVGIPLPDITGFASVQDNRDAVVQNTGWEFDIRTSYVKSNSFRWESSINVTIPRNKLISYPDLENTGDATSFEVGESIFIQKLFHFNGVDPETGNIIIEDLDGDGRISLPNDLRTTEPITQDFFGGFNNSLKIKNVQLDFLFQFVKQKGFNLWRFWNDPPGRFNINVFRGNQPVEVLNRWQNPGDITDIQRYTQRFSSPFSRASSGDFGLADASFIRLKNVQLAYNFPEVVLDKLKLEQLRLFFQGQNLLTITNYFGLDPETQSNRSLPPLRTINMGLEITF</sequence>
<evidence type="ECO:0000313" key="10">
    <source>
        <dbReference type="EMBL" id="NAY91425.1"/>
    </source>
</evidence>
<dbReference type="RefSeq" id="WP_166522850.1">
    <property type="nucleotide sequence ID" value="NZ_JAAABI010000002.1"/>
</dbReference>
<keyword evidence="6 7" id="KW-0998">Cell outer membrane</keyword>
<comment type="subcellular location">
    <subcellularLocation>
        <location evidence="1 7">Cell outer membrane</location>
        <topology evidence="1 7">Multi-pass membrane protein</topology>
    </subcellularLocation>
</comment>
<organism evidence="10 11">
    <name type="scientific">Flagellimonas ochracea</name>
    <dbReference type="NCBI Taxonomy" id="2696472"/>
    <lineage>
        <taxon>Bacteria</taxon>
        <taxon>Pseudomonadati</taxon>
        <taxon>Bacteroidota</taxon>
        <taxon>Flavobacteriia</taxon>
        <taxon>Flavobacteriales</taxon>
        <taxon>Flavobacteriaceae</taxon>
        <taxon>Flagellimonas</taxon>
    </lineage>
</organism>
<dbReference type="InterPro" id="IPR023996">
    <property type="entry name" value="TonB-dep_OMP_SusC/RagA"/>
</dbReference>
<keyword evidence="3 7" id="KW-1134">Transmembrane beta strand</keyword>